<sequence length="604" mass="68636">MSLNDVKTIPELIRDLEREDDGAETTTSKYVQICMREDIDKTDAYINSKHISGDTDYMGREKPFFNIVMAARNVWYRATDIDRKDIKVRATKSTSVIPAFLATLKLQEWMKKVDFGQFLNDWGLSLATHGSSVTKFIEKDSKLSAQVIDWNNLLCDPIDFENNIKVEKLFLTPAQVRKRKGWDKEMVKQLLDSLTVRETMDGQQKDSKADYIEIYELHGELPLSLITDDDKDDETYVQQMHVVSLNETKEMDSKGSEADSYTLYRGKETKDPYMITHLIEKEGQTYSGGAVKNLFEAQWMTNHSAKQIKDQLDLASKIIFQTSDGSFVDKNVLTNIENGDILKHAKDQPLTMLNNKPDISAMQAFKADWQNIAGQINGINEAMVQAPKSGTAWRQTEAVLQEAHSLFELMTENKGLAIIQMLRVHVLPYFKKTLNNSEEISMILEDHQIKEIDRMYVPSEVTRMMNNKKKKTILSGEVFDLFEEEGMAAASEEEVKANITGSQRFIKPSQIDSKTWKEVFKDIEWELDIDVTGEMKDVQSAMATLTTVLQTVAGNPQAMQDPTFKLLLGKILMNAGGLSPLELSEAQQQQPEQLPMEQLVPQPA</sequence>
<evidence type="ECO:0000256" key="1">
    <source>
        <dbReference type="SAM" id="MobiDB-lite"/>
    </source>
</evidence>
<evidence type="ECO:0000313" key="2">
    <source>
        <dbReference type="EMBL" id="AKH46997.1"/>
    </source>
</evidence>
<organism evidence="2">
    <name type="scientific">uncultured marine virus</name>
    <dbReference type="NCBI Taxonomy" id="186617"/>
    <lineage>
        <taxon>Viruses</taxon>
        <taxon>environmental samples</taxon>
    </lineage>
</organism>
<reference evidence="2" key="2">
    <citation type="submission" date="2015-03" db="EMBL/GenBank/DDBJ databases">
        <authorList>
            <person name="Chow C.-E.T."/>
            <person name="Winget D.M."/>
            <person name="White R.A.III."/>
            <person name="Hallam S.J."/>
            <person name="Suttle C.A."/>
        </authorList>
    </citation>
    <scope>NUCLEOTIDE SEQUENCE</scope>
    <source>
        <strain evidence="2">Anoxic2_4</strain>
    </source>
</reference>
<dbReference type="EMBL" id="KR029588">
    <property type="protein sequence ID" value="AKH46997.1"/>
    <property type="molecule type" value="Genomic_DNA"/>
</dbReference>
<proteinExistence type="predicted"/>
<accession>A0A0F7L673</accession>
<protein>
    <recommendedName>
        <fullName evidence="3">Portal protein</fullName>
    </recommendedName>
</protein>
<evidence type="ECO:0008006" key="3">
    <source>
        <dbReference type="Google" id="ProtNLM"/>
    </source>
</evidence>
<reference evidence="2" key="1">
    <citation type="journal article" date="2015" name="Front. Microbiol.">
        <title>Combining genomic sequencing methods to explore viral diversity and reveal potential virus-host interactions.</title>
        <authorList>
            <person name="Chow C.E."/>
            <person name="Winget D.M."/>
            <person name="White R.A.III."/>
            <person name="Hallam S.J."/>
            <person name="Suttle C.A."/>
        </authorList>
    </citation>
    <scope>NUCLEOTIDE SEQUENCE</scope>
    <source>
        <strain evidence="2">Anoxic2_4</strain>
    </source>
</reference>
<name>A0A0F7L673_9VIRU</name>
<feature type="region of interest" description="Disordered" evidence="1">
    <location>
        <begin position="585"/>
        <end position="604"/>
    </location>
</feature>